<feature type="domain" description="EthD" evidence="3">
    <location>
        <begin position="526"/>
        <end position="616"/>
    </location>
</feature>
<dbReference type="GO" id="GO:0016491">
    <property type="term" value="F:oxidoreductase activity"/>
    <property type="evidence" value="ECO:0007669"/>
    <property type="project" value="InterPro"/>
</dbReference>
<comment type="caution">
    <text evidence="4">The sequence shown here is derived from an EMBL/GenBank/DDBJ whole genome shotgun (WGS) entry which is preliminary data.</text>
</comment>
<dbReference type="Pfam" id="PF07110">
    <property type="entry name" value="EthD"/>
    <property type="match status" value="1"/>
</dbReference>
<evidence type="ECO:0000313" key="4">
    <source>
        <dbReference type="EMBL" id="KAH7109888.1"/>
    </source>
</evidence>
<dbReference type="AlphaFoldDB" id="A0A9P9CZF1"/>
<evidence type="ECO:0000313" key="5">
    <source>
        <dbReference type="Proteomes" id="UP000700596"/>
    </source>
</evidence>
<dbReference type="InterPro" id="IPR051209">
    <property type="entry name" value="FAD-bind_Monooxygenase_sf"/>
</dbReference>
<dbReference type="OrthoDB" id="74360at2759"/>
<dbReference type="EMBL" id="JAGMWT010000030">
    <property type="protein sequence ID" value="KAH7109888.1"/>
    <property type="molecule type" value="Genomic_DNA"/>
</dbReference>
<accession>A0A9P9CZF1</accession>
<protein>
    <recommendedName>
        <fullName evidence="3">EthD domain-containing protein</fullName>
    </recommendedName>
</protein>
<evidence type="ECO:0000259" key="3">
    <source>
        <dbReference type="Pfam" id="PF07110"/>
    </source>
</evidence>
<reference evidence="4" key="1">
    <citation type="journal article" date="2021" name="Nat. Commun.">
        <title>Genetic determinants of endophytism in the Arabidopsis root mycobiome.</title>
        <authorList>
            <person name="Mesny F."/>
            <person name="Miyauchi S."/>
            <person name="Thiergart T."/>
            <person name="Pickel B."/>
            <person name="Atanasova L."/>
            <person name="Karlsson M."/>
            <person name="Huettel B."/>
            <person name="Barry K.W."/>
            <person name="Haridas S."/>
            <person name="Chen C."/>
            <person name="Bauer D."/>
            <person name="Andreopoulos W."/>
            <person name="Pangilinan J."/>
            <person name="LaButti K."/>
            <person name="Riley R."/>
            <person name="Lipzen A."/>
            <person name="Clum A."/>
            <person name="Drula E."/>
            <person name="Henrissat B."/>
            <person name="Kohler A."/>
            <person name="Grigoriev I.V."/>
            <person name="Martin F.M."/>
            <person name="Hacquard S."/>
        </authorList>
    </citation>
    <scope>NUCLEOTIDE SEQUENCE</scope>
    <source>
        <strain evidence="4">MPI-CAGE-CH-0243</strain>
    </source>
</reference>
<sequence length="646" mass="74006">MAPVDAIIIGAGPSGIAMAHKLKQKLGFENFTIYEKLDGPGGTWRINVYPGCGCDIPTHLYSFSFNLNPAWSKELCDREEILEYMESTVDKFRLRPHMVFNTSCEGARWNSKENKWEVNFVDERTKRRYTKKATIFISAIGSIAEPRRMKFPGQDEFKGTIFHTARWNTEYDYRDKRMALIGNGCSAAQVVPSVVKDVEHITQYARSQQWYHERPNREFSGFEKFCFKYIPLWQRYHRFQIFSSSDALVTTYGSSDASLKLRAATEKAAKEYIYETAPKKYYDILVPKFPLGNTTRNRKKYTFNITANGNIGCKRRIFDPGYLSALHEPNMTLRAEGIQRFDASGIVSESGVHEDFDVIVLATGFEVSSFLGPLKVVGKDNIDLHKQWDTHVGAQAYMGMHIHNFPNFALMFGPNTFPAHNSVIFASEVQVDYLVQTLFEPLIDDRAKTIEIKKVAEEEFVKGIDVELQDTVFSAGCSNWYINKAGRNTASWPGYAATFWRRTLFPKWIDFQLDGGSRVYFKKLDSIDYDTFFGHWRTVHPDLVLSTPAFKKHIVRYVQHHQTPEMKELAKSLGEGFLDYDACAELYVRTWDDWLAFTGSVEYKTTLTADCHRFMALPMTYMVGRENLVFGDAAKDLGGNDGFKSE</sequence>
<keyword evidence="5" id="KW-1185">Reference proteome</keyword>
<dbReference type="Proteomes" id="UP000700596">
    <property type="component" value="Unassembled WGS sequence"/>
</dbReference>
<comment type="similarity">
    <text evidence="1">Belongs to the tpcK family.</text>
</comment>
<dbReference type="Gene3D" id="3.50.50.60">
    <property type="entry name" value="FAD/NAD(P)-binding domain"/>
    <property type="match status" value="2"/>
</dbReference>
<evidence type="ECO:0000256" key="2">
    <source>
        <dbReference type="ARBA" id="ARBA00010139"/>
    </source>
</evidence>
<gene>
    <name evidence="4" type="ORF">B0J11DRAFT_601417</name>
</gene>
<dbReference type="Gene3D" id="3.30.70.100">
    <property type="match status" value="1"/>
</dbReference>
<dbReference type="PANTHER" id="PTHR42877">
    <property type="entry name" value="L-ORNITHINE N(5)-MONOOXYGENASE-RELATED"/>
    <property type="match status" value="1"/>
</dbReference>
<dbReference type="PANTHER" id="PTHR42877:SF5">
    <property type="entry name" value="L-ORNITHINE N(5)-MONOOXYGENASE-RELATED"/>
    <property type="match status" value="1"/>
</dbReference>
<organism evidence="4 5">
    <name type="scientific">Dendryphion nanum</name>
    <dbReference type="NCBI Taxonomy" id="256645"/>
    <lineage>
        <taxon>Eukaryota</taxon>
        <taxon>Fungi</taxon>
        <taxon>Dikarya</taxon>
        <taxon>Ascomycota</taxon>
        <taxon>Pezizomycotina</taxon>
        <taxon>Dothideomycetes</taxon>
        <taxon>Pleosporomycetidae</taxon>
        <taxon>Pleosporales</taxon>
        <taxon>Torulaceae</taxon>
        <taxon>Dendryphion</taxon>
    </lineage>
</organism>
<name>A0A9P9CZF1_9PLEO</name>
<proteinExistence type="inferred from homology"/>
<evidence type="ECO:0000256" key="1">
    <source>
        <dbReference type="ARBA" id="ARBA00005986"/>
    </source>
</evidence>
<comment type="similarity">
    <text evidence="2">Belongs to the FAD-binding monooxygenase family.</text>
</comment>
<dbReference type="SUPFAM" id="SSF51905">
    <property type="entry name" value="FAD/NAD(P)-binding domain"/>
    <property type="match status" value="2"/>
</dbReference>
<dbReference type="InterPro" id="IPR036188">
    <property type="entry name" value="FAD/NAD-bd_sf"/>
</dbReference>
<dbReference type="InterPro" id="IPR011008">
    <property type="entry name" value="Dimeric_a/b-barrel"/>
</dbReference>
<dbReference type="InterPro" id="IPR009799">
    <property type="entry name" value="EthD_dom"/>
</dbReference>
<dbReference type="Pfam" id="PF13738">
    <property type="entry name" value="Pyr_redox_3"/>
    <property type="match status" value="1"/>
</dbReference>
<dbReference type="SUPFAM" id="SSF54909">
    <property type="entry name" value="Dimeric alpha+beta barrel"/>
    <property type="match status" value="1"/>
</dbReference>